<dbReference type="Gene3D" id="3.40.50.10140">
    <property type="entry name" value="Toll/interleukin-1 receptor homology (TIR) domain"/>
    <property type="match status" value="1"/>
</dbReference>
<dbReference type="KEGG" id="fgg:FSB75_06480"/>
<accession>A0A5B8UHF2</accession>
<reference evidence="2 3" key="1">
    <citation type="journal article" date="2015" name="Int. J. Syst. Evol. Microbiol.">
        <title>Flavisolibacter ginsenosidimutans sp. nov., with ginsenoside-converting activity isolated from soil used for cultivating ginseng.</title>
        <authorList>
            <person name="Zhao Y."/>
            <person name="Liu Q."/>
            <person name="Kang M.S."/>
            <person name="Jin F."/>
            <person name="Yu H."/>
            <person name="Im W.T."/>
        </authorList>
    </citation>
    <scope>NUCLEOTIDE SEQUENCE [LARGE SCALE GENOMIC DNA]</scope>
    <source>
        <strain evidence="2 3">Gsoil 636</strain>
    </source>
</reference>
<dbReference type="SMART" id="SM00255">
    <property type="entry name" value="TIR"/>
    <property type="match status" value="1"/>
</dbReference>
<dbReference type="Proteomes" id="UP000321204">
    <property type="component" value="Chromosome"/>
</dbReference>
<dbReference type="InterPro" id="IPR035897">
    <property type="entry name" value="Toll_tir_struct_dom_sf"/>
</dbReference>
<dbReference type="EMBL" id="CP042433">
    <property type="protein sequence ID" value="QEC55559.1"/>
    <property type="molecule type" value="Genomic_DNA"/>
</dbReference>
<dbReference type="GO" id="GO:0007165">
    <property type="term" value="P:signal transduction"/>
    <property type="evidence" value="ECO:0007669"/>
    <property type="project" value="InterPro"/>
</dbReference>
<evidence type="ECO:0000313" key="3">
    <source>
        <dbReference type="Proteomes" id="UP000321204"/>
    </source>
</evidence>
<dbReference type="OrthoDB" id="883741at2"/>
<organism evidence="2 3">
    <name type="scientific">Flavisolibacter ginsenosidimutans</name>
    <dbReference type="NCBI Taxonomy" id="661481"/>
    <lineage>
        <taxon>Bacteria</taxon>
        <taxon>Pseudomonadati</taxon>
        <taxon>Bacteroidota</taxon>
        <taxon>Chitinophagia</taxon>
        <taxon>Chitinophagales</taxon>
        <taxon>Chitinophagaceae</taxon>
        <taxon>Flavisolibacter</taxon>
    </lineage>
</organism>
<feature type="domain" description="TIR" evidence="1">
    <location>
        <begin position="2"/>
        <end position="147"/>
    </location>
</feature>
<dbReference type="PROSITE" id="PS50104">
    <property type="entry name" value="TIR"/>
    <property type="match status" value="1"/>
</dbReference>
<name>A0A5B8UHF2_9BACT</name>
<dbReference type="InterPro" id="IPR000157">
    <property type="entry name" value="TIR_dom"/>
</dbReference>
<dbReference type="RefSeq" id="WP_146784491.1">
    <property type="nucleotide sequence ID" value="NZ_BAABIO010000002.1"/>
</dbReference>
<sequence length="463" mass="53502">MPKVNVFISYSHQDRDYLDKLKIFLHEKTCPLLNVWDDGEIPLGGEWNEVIKTHLNEARIVLLLISQNFLISDYIERVELKTALERDKRKECSVIPIFTRHCNLDNYAWMQLQGLPKEMRFLSDAGADIDNQLSLIQKDINDLAALLLTNENISTSLANNDEKSANAKVIQELTSKRKIFLSVPDEPEARKKRQELIIQADAKVKYDDWPYEIIPGIKDVQEIDKMSAEERTEKLALQLSDALYSVHIVASENDLKEGINKIQYDMAKGLHPAATNSVFRTVIWLLSADLLSKIDKEICQNPLFTGNDYGAFFDKIASLDVDKEKEIAERKKEFFPNKRVYMYYDFTADHDNELRIDLKTKMEEKNYCVRWNTFDEDGQKEIEDLEACDGAVVFYGAAQPKWFMVKQAKLLDMKNLRSRAICLDEPEIQKKFNRDVSKNEFVTIQGKANLDAGLNTFLERLQP</sequence>
<keyword evidence="3" id="KW-1185">Reference proteome</keyword>
<dbReference type="Pfam" id="PF13676">
    <property type="entry name" value="TIR_2"/>
    <property type="match status" value="1"/>
</dbReference>
<proteinExistence type="predicted"/>
<protein>
    <submittedName>
        <fullName evidence="2">Toll/interleukin-1 receptor domain-containing protein</fullName>
    </submittedName>
</protein>
<gene>
    <name evidence="2" type="ORF">FSB75_06480</name>
</gene>
<dbReference type="SUPFAM" id="SSF52200">
    <property type="entry name" value="Toll/Interleukin receptor TIR domain"/>
    <property type="match status" value="1"/>
</dbReference>
<evidence type="ECO:0000313" key="2">
    <source>
        <dbReference type="EMBL" id="QEC55559.1"/>
    </source>
</evidence>
<evidence type="ECO:0000259" key="1">
    <source>
        <dbReference type="PROSITE" id="PS50104"/>
    </source>
</evidence>
<dbReference type="AlphaFoldDB" id="A0A5B8UHF2"/>
<keyword evidence="2" id="KW-0675">Receptor</keyword>